<evidence type="ECO:0000256" key="1">
    <source>
        <dbReference type="ARBA" id="ARBA00001947"/>
    </source>
</evidence>
<protein>
    <submittedName>
        <fullName evidence="10">Putative N-acetylated-alpha-linked acidic dipeptidase 2 isoform X2</fullName>
    </submittedName>
</protein>
<keyword evidence="11" id="KW-1185">Reference proteome</keyword>
<feature type="domain" description="Transferrin receptor-like dimerisation" evidence="9">
    <location>
        <begin position="72"/>
        <end position="191"/>
    </location>
</feature>
<dbReference type="GO" id="GO:0046872">
    <property type="term" value="F:metal ion binding"/>
    <property type="evidence" value="ECO:0007669"/>
    <property type="project" value="UniProtKB-KW"/>
</dbReference>
<dbReference type="PANTHER" id="PTHR10404:SF77">
    <property type="entry name" value="GLUTAMATE CARBOXYPEPTIDASE 2 HOMOLOG"/>
    <property type="match status" value="1"/>
</dbReference>
<evidence type="ECO:0000256" key="7">
    <source>
        <dbReference type="ARBA" id="ARBA00023049"/>
    </source>
</evidence>
<accession>A0A2G8KVY5</accession>
<gene>
    <name evidence="10" type="ORF">BSL78_10972</name>
</gene>
<name>A0A2G8KVY5_STIJA</name>
<dbReference type="InterPro" id="IPR039373">
    <property type="entry name" value="Peptidase_M28B"/>
</dbReference>
<sequence length="210" mass="23802">MYETFHFVSAVLDPTFQYHLALARVWAELARSLSDAHIVPINCSAYAERIKSGVDQLKDLYEDKMAVRPEPITFAAIDEQLQKFTMAAADLHKRIENMDKSDPFAVRAVNDQLMLLERAFIEPQGMPGKPYHRHAVFSPANINKAYRDAFAVIADKMLEVERADDPELAWKEVERYMAIAAFVLDSAATTLMEVDILAKDVSSDESRYNS</sequence>
<evidence type="ECO:0000313" key="11">
    <source>
        <dbReference type="Proteomes" id="UP000230750"/>
    </source>
</evidence>
<dbReference type="FunFam" id="1.20.930.40:FF:000001">
    <property type="entry name" value="N-acetylated-alpha-linked acidic dipeptidase 2"/>
    <property type="match status" value="1"/>
</dbReference>
<dbReference type="Gene3D" id="3.40.630.10">
    <property type="entry name" value="Zn peptidases"/>
    <property type="match status" value="1"/>
</dbReference>
<dbReference type="SUPFAM" id="SSF47672">
    <property type="entry name" value="Transferrin receptor-like dimerisation domain"/>
    <property type="match status" value="1"/>
</dbReference>
<keyword evidence="6" id="KW-0862">Zinc</keyword>
<comment type="caution">
    <text evidence="10">The sequence shown here is derived from an EMBL/GenBank/DDBJ whole genome shotgun (WGS) entry which is preliminary data.</text>
</comment>
<dbReference type="OrthoDB" id="5841748at2759"/>
<dbReference type="EMBL" id="MRZV01000342">
    <property type="protein sequence ID" value="PIK52125.1"/>
    <property type="molecule type" value="Genomic_DNA"/>
</dbReference>
<keyword evidence="8" id="KW-0325">Glycoprotein</keyword>
<evidence type="ECO:0000256" key="3">
    <source>
        <dbReference type="ARBA" id="ARBA00022670"/>
    </source>
</evidence>
<evidence type="ECO:0000256" key="4">
    <source>
        <dbReference type="ARBA" id="ARBA00022723"/>
    </source>
</evidence>
<keyword evidence="7" id="KW-0482">Metalloprotease</keyword>
<dbReference type="AlphaFoldDB" id="A0A2G8KVY5"/>
<evidence type="ECO:0000256" key="2">
    <source>
        <dbReference type="ARBA" id="ARBA00005634"/>
    </source>
</evidence>
<evidence type="ECO:0000259" key="9">
    <source>
        <dbReference type="Pfam" id="PF04253"/>
    </source>
</evidence>
<dbReference type="InterPro" id="IPR007365">
    <property type="entry name" value="TFR-like_dimer_dom"/>
</dbReference>
<dbReference type="Gene3D" id="1.20.930.40">
    <property type="entry name" value="Transferrin receptor-like, dimerisation domain"/>
    <property type="match status" value="1"/>
</dbReference>
<dbReference type="Proteomes" id="UP000230750">
    <property type="component" value="Unassembled WGS sequence"/>
</dbReference>
<comment type="cofactor">
    <cofactor evidence="1">
        <name>Zn(2+)</name>
        <dbReference type="ChEBI" id="CHEBI:29105"/>
    </cofactor>
</comment>
<evidence type="ECO:0000256" key="8">
    <source>
        <dbReference type="ARBA" id="ARBA00023180"/>
    </source>
</evidence>
<dbReference type="PANTHER" id="PTHR10404">
    <property type="entry name" value="N-ACETYLATED-ALPHA-LINKED ACIDIC DIPEPTIDASE"/>
    <property type="match status" value="1"/>
</dbReference>
<proteinExistence type="inferred from homology"/>
<dbReference type="Pfam" id="PF04253">
    <property type="entry name" value="TFR_dimer"/>
    <property type="match status" value="1"/>
</dbReference>
<dbReference type="GO" id="GO:0004180">
    <property type="term" value="F:carboxypeptidase activity"/>
    <property type="evidence" value="ECO:0007669"/>
    <property type="project" value="TreeGrafter"/>
</dbReference>
<evidence type="ECO:0000256" key="5">
    <source>
        <dbReference type="ARBA" id="ARBA00022801"/>
    </source>
</evidence>
<dbReference type="GO" id="GO:0006508">
    <property type="term" value="P:proteolysis"/>
    <property type="evidence" value="ECO:0007669"/>
    <property type="project" value="UniProtKB-KW"/>
</dbReference>
<evidence type="ECO:0000256" key="6">
    <source>
        <dbReference type="ARBA" id="ARBA00022833"/>
    </source>
</evidence>
<keyword evidence="4" id="KW-0479">Metal-binding</keyword>
<dbReference type="STRING" id="307972.A0A2G8KVY5"/>
<reference evidence="10 11" key="1">
    <citation type="journal article" date="2017" name="PLoS Biol.">
        <title>The sea cucumber genome provides insights into morphological evolution and visceral regeneration.</title>
        <authorList>
            <person name="Zhang X."/>
            <person name="Sun L."/>
            <person name="Yuan J."/>
            <person name="Sun Y."/>
            <person name="Gao Y."/>
            <person name="Zhang L."/>
            <person name="Li S."/>
            <person name="Dai H."/>
            <person name="Hamel J.F."/>
            <person name="Liu C."/>
            <person name="Yu Y."/>
            <person name="Liu S."/>
            <person name="Lin W."/>
            <person name="Guo K."/>
            <person name="Jin S."/>
            <person name="Xu P."/>
            <person name="Storey K.B."/>
            <person name="Huan P."/>
            <person name="Zhang T."/>
            <person name="Zhou Y."/>
            <person name="Zhang J."/>
            <person name="Lin C."/>
            <person name="Li X."/>
            <person name="Xing L."/>
            <person name="Huo D."/>
            <person name="Sun M."/>
            <person name="Wang L."/>
            <person name="Mercier A."/>
            <person name="Li F."/>
            <person name="Yang H."/>
            <person name="Xiang J."/>
        </authorList>
    </citation>
    <scope>NUCLEOTIDE SEQUENCE [LARGE SCALE GENOMIC DNA]</scope>
    <source>
        <strain evidence="10">Shaxun</strain>
        <tissue evidence="10">Muscle</tissue>
    </source>
</reference>
<keyword evidence="5" id="KW-0378">Hydrolase</keyword>
<comment type="similarity">
    <text evidence="2">Belongs to the peptidase M28 family. M28B subfamily.</text>
</comment>
<keyword evidence="3" id="KW-0645">Protease</keyword>
<dbReference type="InterPro" id="IPR036757">
    <property type="entry name" value="TFR-like_dimer_dom_sf"/>
</dbReference>
<organism evidence="10 11">
    <name type="scientific">Stichopus japonicus</name>
    <name type="common">Sea cucumber</name>
    <dbReference type="NCBI Taxonomy" id="307972"/>
    <lineage>
        <taxon>Eukaryota</taxon>
        <taxon>Metazoa</taxon>
        <taxon>Echinodermata</taxon>
        <taxon>Eleutherozoa</taxon>
        <taxon>Echinozoa</taxon>
        <taxon>Holothuroidea</taxon>
        <taxon>Aspidochirotacea</taxon>
        <taxon>Aspidochirotida</taxon>
        <taxon>Stichopodidae</taxon>
        <taxon>Apostichopus</taxon>
    </lineage>
</organism>
<dbReference type="GO" id="GO:0008237">
    <property type="term" value="F:metallopeptidase activity"/>
    <property type="evidence" value="ECO:0007669"/>
    <property type="project" value="UniProtKB-KW"/>
</dbReference>
<evidence type="ECO:0000313" key="10">
    <source>
        <dbReference type="EMBL" id="PIK52125.1"/>
    </source>
</evidence>